<dbReference type="CDD" id="cd20618">
    <property type="entry name" value="CYP71_clan"/>
    <property type="match status" value="1"/>
</dbReference>
<evidence type="ECO:0000256" key="6">
    <source>
        <dbReference type="ARBA" id="ARBA00022692"/>
    </source>
</evidence>
<evidence type="ECO:0000256" key="12">
    <source>
        <dbReference type="ARBA" id="ARBA00023136"/>
    </source>
</evidence>
<dbReference type="GO" id="GO:0010333">
    <property type="term" value="F:terpene synthase activity"/>
    <property type="evidence" value="ECO:0007669"/>
    <property type="project" value="UniProtKB-ARBA"/>
</dbReference>
<evidence type="ECO:0000256" key="16">
    <source>
        <dbReference type="RuleBase" id="RU000461"/>
    </source>
</evidence>
<keyword evidence="7 15" id="KW-0479">Metal-binding</keyword>
<evidence type="ECO:0000256" key="4">
    <source>
        <dbReference type="ARBA" id="ARBA00010617"/>
    </source>
</evidence>
<dbReference type="EMBL" id="OZ075121">
    <property type="protein sequence ID" value="CAL4898511.1"/>
    <property type="molecule type" value="Genomic_DNA"/>
</dbReference>
<evidence type="ECO:0000256" key="15">
    <source>
        <dbReference type="PIRSR" id="PIRSR602401-1"/>
    </source>
</evidence>
<dbReference type="GO" id="GO:0046872">
    <property type="term" value="F:metal ion binding"/>
    <property type="evidence" value="ECO:0007669"/>
    <property type="project" value="UniProtKB-KW"/>
</dbReference>
<evidence type="ECO:0000256" key="14">
    <source>
        <dbReference type="ARBA" id="ARBA00066539"/>
    </source>
</evidence>
<comment type="similarity">
    <text evidence="4 16">Belongs to the cytochrome P450 family.</text>
</comment>
<dbReference type="PANTHER" id="PTHR47944">
    <property type="entry name" value="CYTOCHROME P450 98A9"/>
    <property type="match status" value="1"/>
</dbReference>
<gene>
    <name evidence="18" type="ORF">URODEC1_LOCUS7780</name>
</gene>
<dbReference type="GO" id="GO:0016114">
    <property type="term" value="P:terpenoid biosynthetic process"/>
    <property type="evidence" value="ECO:0007669"/>
    <property type="project" value="UniProtKB-ARBA"/>
</dbReference>
<keyword evidence="19" id="KW-1185">Reference proteome</keyword>
<dbReference type="GO" id="GO:0004497">
    <property type="term" value="F:monooxygenase activity"/>
    <property type="evidence" value="ECO:0007669"/>
    <property type="project" value="UniProtKB-KW"/>
</dbReference>
<keyword evidence="8 17" id="KW-1133">Transmembrane helix</keyword>
<dbReference type="GO" id="GO:0080027">
    <property type="term" value="P:response to herbivore"/>
    <property type="evidence" value="ECO:0007669"/>
    <property type="project" value="UniProtKB-ARBA"/>
</dbReference>
<dbReference type="Proteomes" id="UP001497457">
    <property type="component" value="Chromosome 11b"/>
</dbReference>
<feature type="binding site" description="axial binding residue" evidence="15">
    <location>
        <position position="482"/>
    </location>
    <ligand>
        <name>heme</name>
        <dbReference type="ChEBI" id="CHEBI:30413"/>
    </ligand>
    <ligandPart>
        <name>Fe</name>
        <dbReference type="ChEBI" id="CHEBI:18248"/>
    </ligandPart>
</feature>
<comment type="cofactor">
    <cofactor evidence="1 15">
        <name>heme</name>
        <dbReference type="ChEBI" id="CHEBI:30413"/>
    </cofactor>
</comment>
<comment type="pathway">
    <text evidence="3">Secondary metabolite biosynthesis; terpenoid biosynthesis.</text>
</comment>
<evidence type="ECO:0000256" key="8">
    <source>
        <dbReference type="ARBA" id="ARBA00022989"/>
    </source>
</evidence>
<keyword evidence="12 17" id="KW-0472">Membrane</keyword>
<evidence type="ECO:0000256" key="9">
    <source>
        <dbReference type="ARBA" id="ARBA00023002"/>
    </source>
</evidence>
<dbReference type="SUPFAM" id="SSF48264">
    <property type="entry name" value="Cytochrome P450"/>
    <property type="match status" value="1"/>
</dbReference>
<reference evidence="19" key="1">
    <citation type="submission" date="2024-06" db="EMBL/GenBank/DDBJ databases">
        <authorList>
            <person name="Ryan C."/>
        </authorList>
    </citation>
    <scope>NUCLEOTIDE SEQUENCE [LARGE SCALE GENOMIC DNA]</scope>
</reference>
<evidence type="ECO:0000256" key="1">
    <source>
        <dbReference type="ARBA" id="ARBA00001971"/>
    </source>
</evidence>
<evidence type="ECO:0000256" key="3">
    <source>
        <dbReference type="ARBA" id="ARBA00004721"/>
    </source>
</evidence>
<dbReference type="InterPro" id="IPR002401">
    <property type="entry name" value="Cyt_P450_E_grp-I"/>
</dbReference>
<comment type="catalytic activity">
    <reaction evidence="13">
        <text>(6E,10E)-geranyllinalool + reduced [NADPH--hemoprotein reductase] + O2 = (3E,7E)-4,8,12-trimethyltrideca 1,3,7,11-tetraene + but-3-en-2-one + oxidized [NADPH--hemoprotein reductase] + 2 H2O + H(+)</text>
        <dbReference type="Rhea" id="RHEA:13545"/>
        <dbReference type="Rhea" id="RHEA-COMP:11964"/>
        <dbReference type="Rhea" id="RHEA-COMP:11965"/>
        <dbReference type="ChEBI" id="CHEBI:15377"/>
        <dbReference type="ChEBI" id="CHEBI:15378"/>
        <dbReference type="ChEBI" id="CHEBI:15379"/>
        <dbReference type="ChEBI" id="CHEBI:48058"/>
        <dbReference type="ChEBI" id="CHEBI:57618"/>
        <dbReference type="ChEBI" id="CHEBI:58210"/>
        <dbReference type="ChEBI" id="CHEBI:74299"/>
        <dbReference type="ChEBI" id="CHEBI:74322"/>
        <dbReference type="EC" id="1.14.14.58"/>
    </reaction>
    <physiologicalReaction direction="left-to-right" evidence="13">
        <dbReference type="Rhea" id="RHEA:13546"/>
    </physiologicalReaction>
</comment>
<keyword evidence="5 15" id="KW-0349">Heme</keyword>
<evidence type="ECO:0000313" key="18">
    <source>
        <dbReference type="EMBL" id="CAL4898511.1"/>
    </source>
</evidence>
<dbReference type="Gene3D" id="1.10.630.10">
    <property type="entry name" value="Cytochrome P450"/>
    <property type="match status" value="1"/>
</dbReference>
<name>A0ABC8VXF0_9POAL</name>
<evidence type="ECO:0000256" key="10">
    <source>
        <dbReference type="ARBA" id="ARBA00023004"/>
    </source>
</evidence>
<keyword evidence="11 16" id="KW-0503">Monooxygenase</keyword>
<dbReference type="EC" id="1.14.14.58" evidence="14"/>
<dbReference type="GO" id="GO:0016020">
    <property type="term" value="C:membrane"/>
    <property type="evidence" value="ECO:0007669"/>
    <property type="project" value="UniProtKB-SubCell"/>
</dbReference>
<evidence type="ECO:0000256" key="11">
    <source>
        <dbReference type="ARBA" id="ARBA00023033"/>
    </source>
</evidence>
<dbReference type="PRINTS" id="PR00463">
    <property type="entry name" value="EP450I"/>
</dbReference>
<feature type="transmembrane region" description="Helical" evidence="17">
    <location>
        <begin position="6"/>
        <end position="30"/>
    </location>
</feature>
<dbReference type="AlphaFoldDB" id="A0ABC8VXF0"/>
<dbReference type="PROSITE" id="PS00086">
    <property type="entry name" value="CYTOCHROME_P450"/>
    <property type="match status" value="1"/>
</dbReference>
<evidence type="ECO:0000256" key="2">
    <source>
        <dbReference type="ARBA" id="ARBA00004167"/>
    </source>
</evidence>
<dbReference type="PRINTS" id="PR00385">
    <property type="entry name" value="P450"/>
</dbReference>
<evidence type="ECO:0000256" key="5">
    <source>
        <dbReference type="ARBA" id="ARBA00022617"/>
    </source>
</evidence>
<keyword evidence="6 17" id="KW-0812">Transmembrane</keyword>
<dbReference type="InterPro" id="IPR001128">
    <property type="entry name" value="Cyt_P450"/>
</dbReference>
<organism evidence="18 19">
    <name type="scientific">Urochloa decumbens</name>
    <dbReference type="NCBI Taxonomy" id="240449"/>
    <lineage>
        <taxon>Eukaryota</taxon>
        <taxon>Viridiplantae</taxon>
        <taxon>Streptophyta</taxon>
        <taxon>Embryophyta</taxon>
        <taxon>Tracheophyta</taxon>
        <taxon>Spermatophyta</taxon>
        <taxon>Magnoliopsida</taxon>
        <taxon>Liliopsida</taxon>
        <taxon>Poales</taxon>
        <taxon>Poaceae</taxon>
        <taxon>PACMAD clade</taxon>
        <taxon>Panicoideae</taxon>
        <taxon>Panicodae</taxon>
        <taxon>Paniceae</taxon>
        <taxon>Melinidinae</taxon>
        <taxon>Urochloa</taxon>
    </lineage>
</organism>
<evidence type="ECO:0000256" key="13">
    <source>
        <dbReference type="ARBA" id="ARBA00052251"/>
    </source>
</evidence>
<comment type="subcellular location">
    <subcellularLocation>
        <location evidence="2">Membrane</location>
        <topology evidence="2">Single-pass membrane protein</topology>
    </subcellularLocation>
</comment>
<evidence type="ECO:0000256" key="7">
    <source>
        <dbReference type="ARBA" id="ARBA00022723"/>
    </source>
</evidence>
<dbReference type="InterPro" id="IPR036396">
    <property type="entry name" value="Cyt_P450_sf"/>
</dbReference>
<protein>
    <recommendedName>
        <fullName evidence="14">trimethyltridecatetraene synthase</fullName>
        <ecNumber evidence="14">1.14.14.58</ecNumber>
    </recommendedName>
</protein>
<evidence type="ECO:0000256" key="17">
    <source>
        <dbReference type="SAM" id="Phobius"/>
    </source>
</evidence>
<dbReference type="PANTHER" id="PTHR47944:SF14">
    <property type="entry name" value="CYTOCHROME P450"/>
    <property type="match status" value="1"/>
</dbReference>
<keyword evidence="10 15" id="KW-0408">Iron</keyword>
<dbReference type="InterPro" id="IPR017972">
    <property type="entry name" value="Cyt_P450_CS"/>
</dbReference>
<sequence>MEVTLSLTAATAVALTATTFVVLALSSVVWQWQRRRSQRKPLNLPPGPRGWPVFGSLGLLAGALPPHRVLAALAARHGELMHLRLGSFDLVVASSAETARLVLKTHDLAFVGRPPTAFGEIIEYGYKGILQTPYGPYWRMVRRLCVTELLSPSRIDAFERARTQETRAMARHLFESAGAAVDLKELLLGVTMRNVLRMAVGEKWSRCYGSEEAEAFRQALGEAFAVAGAGVRSAGEWVPWLRWLAQGLLRRMRRVHEVFDPFLEQILAEHERDHREQHGDGGEFVLARDLLDVLLQLSQQGEGPEEGEQEGARLTRDGVKAIITDVLSGGTEPAAATAEWAMAELLRRPDAMSAAADELDRVVGRDRWATERDLPDLPYLNAVVRETMRLHPVGPLLSIRCAREDTVVAVTGAGDGGTSYDVPVGTRVLVNAWAVGRDPAAWPDAPGEFRPERFLACGAAEGVDPRGAHFQLVPFGAGRRMCPGYGLGMKEVAAMVASMVQGFAWRLPDGVAPEDVTMEECFGLSVSRKVPLVAIAQPRLPAHLYAAVD</sequence>
<dbReference type="FunFam" id="1.10.630.10:FF:000097">
    <property type="entry name" value="Cytochrome P-450 19"/>
    <property type="match status" value="1"/>
</dbReference>
<reference evidence="18 19" key="2">
    <citation type="submission" date="2024-10" db="EMBL/GenBank/DDBJ databases">
        <authorList>
            <person name="Ryan C."/>
        </authorList>
    </citation>
    <scope>NUCLEOTIDE SEQUENCE [LARGE SCALE GENOMIC DNA]</scope>
</reference>
<accession>A0ABC8VXF0</accession>
<proteinExistence type="inferred from homology"/>
<dbReference type="Pfam" id="PF00067">
    <property type="entry name" value="p450"/>
    <property type="match status" value="1"/>
</dbReference>
<evidence type="ECO:0000313" key="19">
    <source>
        <dbReference type="Proteomes" id="UP001497457"/>
    </source>
</evidence>
<keyword evidence="9 16" id="KW-0560">Oxidoreductase</keyword>